<gene>
    <name evidence="1" type="ORF">LC_TR8913_c21_g1_i1_g.32136</name>
</gene>
<evidence type="ECO:0000313" key="1">
    <source>
        <dbReference type="EMBL" id="JAU40186.1"/>
    </source>
</evidence>
<sequence length="72" mass="8164">MEHEELKETILTTEISQETPRLSNELKEADQEDTKVEQRGAQEQLKISSTPFLPVLQGIKETTLFIISKAPP</sequence>
<reference evidence="1" key="1">
    <citation type="submission" date="2016-07" db="EMBL/GenBank/DDBJ databases">
        <title>De novo transcriptome assembly of four accessions of the metal hyperaccumulator plant Noccaea caerulescens.</title>
        <authorList>
            <person name="Blande D."/>
            <person name="Halimaa P."/>
            <person name="Tervahauta A.I."/>
            <person name="Aarts M.G."/>
            <person name="Karenlampi S.O."/>
        </authorList>
    </citation>
    <scope>NUCLEOTIDE SEQUENCE</scope>
</reference>
<dbReference type="AlphaFoldDB" id="A0A1J3F7R9"/>
<organism evidence="1">
    <name type="scientific">Noccaea caerulescens</name>
    <name type="common">Alpine penny-cress</name>
    <name type="synonym">Thlaspi caerulescens</name>
    <dbReference type="NCBI Taxonomy" id="107243"/>
    <lineage>
        <taxon>Eukaryota</taxon>
        <taxon>Viridiplantae</taxon>
        <taxon>Streptophyta</taxon>
        <taxon>Embryophyta</taxon>
        <taxon>Tracheophyta</taxon>
        <taxon>Spermatophyta</taxon>
        <taxon>Magnoliopsida</taxon>
        <taxon>eudicotyledons</taxon>
        <taxon>Gunneridae</taxon>
        <taxon>Pentapetalae</taxon>
        <taxon>rosids</taxon>
        <taxon>malvids</taxon>
        <taxon>Brassicales</taxon>
        <taxon>Brassicaceae</taxon>
        <taxon>Coluteocarpeae</taxon>
        <taxon>Noccaea</taxon>
    </lineage>
</organism>
<dbReference type="EMBL" id="GEVK01012646">
    <property type="protein sequence ID" value="JAU40186.1"/>
    <property type="molecule type" value="Transcribed_RNA"/>
</dbReference>
<protein>
    <submittedName>
        <fullName evidence="1">Uncharacterized protein</fullName>
    </submittedName>
</protein>
<name>A0A1J3F7R9_NOCCA</name>
<proteinExistence type="predicted"/>
<accession>A0A1J3F7R9</accession>